<dbReference type="Proteomes" id="UP000243217">
    <property type="component" value="Unassembled WGS sequence"/>
</dbReference>
<dbReference type="InterPro" id="IPR053826">
    <property type="entry name" value="WDR75"/>
</dbReference>
<dbReference type="InterPro" id="IPR057644">
    <property type="entry name" value="Beta-prop_WDR75_2nd"/>
</dbReference>
<dbReference type="SUPFAM" id="SSF50969">
    <property type="entry name" value="YVTN repeat-like/Quinoprotein amine dehydrogenase"/>
    <property type="match status" value="1"/>
</dbReference>
<evidence type="ECO:0000256" key="8">
    <source>
        <dbReference type="PROSITE-ProRule" id="PRU00221"/>
    </source>
</evidence>
<dbReference type="GO" id="GO:0045943">
    <property type="term" value="P:positive regulation of transcription by RNA polymerase I"/>
    <property type="evidence" value="ECO:0007669"/>
    <property type="project" value="InterPro"/>
</dbReference>
<keyword evidence="6" id="KW-0804">Transcription</keyword>
<dbReference type="Gene3D" id="2.130.10.10">
    <property type="entry name" value="YVTN repeat-like/Quinoprotein amine dehydrogenase"/>
    <property type="match status" value="3"/>
</dbReference>
<keyword evidence="7" id="KW-0539">Nucleus</keyword>
<keyword evidence="4 8" id="KW-0853">WD repeat</keyword>
<dbReference type="Pfam" id="PF23769">
    <property type="entry name" value="Beta-prop_WDR75_2nd"/>
    <property type="match status" value="1"/>
</dbReference>
<proteinExistence type="predicted"/>
<dbReference type="Pfam" id="PF23869">
    <property type="entry name" value="Beta-prop_WDR75_1st"/>
    <property type="match status" value="1"/>
</dbReference>
<dbReference type="PANTHER" id="PTHR44215:SF1">
    <property type="entry name" value="WD REPEAT-CONTAINING PROTEIN 75"/>
    <property type="match status" value="1"/>
</dbReference>
<dbReference type="PROSITE" id="PS50294">
    <property type="entry name" value="WD_REPEATS_REGION"/>
    <property type="match status" value="2"/>
</dbReference>
<dbReference type="STRING" id="74557.A0A1V9ZZ83"/>
<evidence type="ECO:0000256" key="7">
    <source>
        <dbReference type="ARBA" id="ARBA00023242"/>
    </source>
</evidence>
<dbReference type="GO" id="GO:0003723">
    <property type="term" value="F:RNA binding"/>
    <property type="evidence" value="ECO:0007669"/>
    <property type="project" value="InterPro"/>
</dbReference>
<dbReference type="PANTHER" id="PTHR44215">
    <property type="entry name" value="WD REPEAT-CONTAINING PROTEIN 75"/>
    <property type="match status" value="1"/>
</dbReference>
<protein>
    <recommendedName>
        <fullName evidence="9">WD repeat-containing protein 75 second beta-propeller domain-containing protein</fullName>
    </recommendedName>
</protein>
<gene>
    <name evidence="10" type="ORF">THRCLA_04377</name>
</gene>
<feature type="repeat" description="WD" evidence="8">
    <location>
        <begin position="341"/>
        <end position="382"/>
    </location>
</feature>
<dbReference type="EMBL" id="JNBS01000931">
    <property type="protein sequence ID" value="OQS03335.1"/>
    <property type="molecule type" value="Genomic_DNA"/>
</dbReference>
<dbReference type="PROSITE" id="PS50082">
    <property type="entry name" value="WD_REPEATS_2"/>
    <property type="match status" value="2"/>
</dbReference>
<dbReference type="InterPro" id="IPR015943">
    <property type="entry name" value="WD40/YVTN_repeat-like_dom_sf"/>
</dbReference>
<dbReference type="InterPro" id="IPR001680">
    <property type="entry name" value="WD40_rpt"/>
</dbReference>
<dbReference type="GO" id="GO:0006364">
    <property type="term" value="P:rRNA processing"/>
    <property type="evidence" value="ECO:0007669"/>
    <property type="project" value="UniProtKB-KW"/>
</dbReference>
<organism evidence="10 11">
    <name type="scientific">Thraustotheca clavata</name>
    <dbReference type="NCBI Taxonomy" id="74557"/>
    <lineage>
        <taxon>Eukaryota</taxon>
        <taxon>Sar</taxon>
        <taxon>Stramenopiles</taxon>
        <taxon>Oomycota</taxon>
        <taxon>Saprolegniomycetes</taxon>
        <taxon>Saprolegniales</taxon>
        <taxon>Achlyaceae</taxon>
        <taxon>Thraustotheca</taxon>
    </lineage>
</organism>
<evidence type="ECO:0000259" key="9">
    <source>
        <dbReference type="Pfam" id="PF23769"/>
    </source>
</evidence>
<name>A0A1V9ZZ83_9STRA</name>
<evidence type="ECO:0000256" key="5">
    <source>
        <dbReference type="ARBA" id="ARBA00022737"/>
    </source>
</evidence>
<dbReference type="InterPro" id="IPR011044">
    <property type="entry name" value="Quino_amine_DH_bsu"/>
</dbReference>
<comment type="caution">
    <text evidence="10">The sequence shown here is derived from an EMBL/GenBank/DDBJ whole genome shotgun (WGS) entry which is preliminary data.</text>
</comment>
<sequence>MAQKLSSGCTRAQRCHGIKASVDGKLLFEAHGDAVVVRGTKTGQIQQYLRILDAPTDPNKNALGEKMRLEMRNAQLRAHFNALYKNPHPEITDEKLLAAHKTNWVKRQVAKYAIPADHLSHVTSFALHPTQSNHLLVATADHLIRVWDIEQGTVVDTFTVRAPVVWMEASTVDPSLVVLVLNVTPKLERETAFYLSKNEESKKSDAKIRKWTVNTHGLETTHWDMVAFNLSKGVVEELITETRHRPFVGAAMQQRSSASSPYVNTVIAAGGNEVFYCRIGVKNTGDAAPRTLRSNLIKHVRPLSCVAIHPTSDEAVTGDCFGQMQVWRNLDTDNDPVPSKLHWHAHTVGCVAYSADGTYVASGGEEFVLVLWHLESGRRHHVPRLSAYLTGILTRSDGSGYYVACRDNSILYYNHITSTRVWQVGCLARYGLSSAKTLINQHMAVEPWSQTLALQGTSLIGNIQFYHPLQDRVLTTVALTERNQVSRTFDESPTRTYATQIAFSAPSRTMATVTTTNGESTLRFWTRKSDGSFEVNTDVDSPHGTNTITAVSAHDKLIVTGDDHGEFRVWAQVDGVWNCRSMSQFREVPIGALAFSDDGSLLAVAYGPLLTLWDPQTNALRSVLSYPKDAISDLIFSGATTPYIVARTPSGIYVWSLLTCTIHWFYHIPVSCMSVDKDAKGQLVVGLTTNRKGNKDIVGHVIVFSLDSPIPTAIYRLPNIDIQDALFYKQHLLVMDTISQVHAVGDAMLVSSLPVTIEAESNSILKQMYGSWTTTDVASSKEDGKTTSSSNGMFEAPAHVLPPLRSLYRSFLDTMLAKAKEGKVEQNKHQKHAREEDIVISPSKKVKVDEETPEDTYAALKKVFSKK</sequence>
<evidence type="ECO:0000313" key="11">
    <source>
        <dbReference type="Proteomes" id="UP000243217"/>
    </source>
</evidence>
<evidence type="ECO:0000256" key="6">
    <source>
        <dbReference type="ARBA" id="ARBA00023163"/>
    </source>
</evidence>
<evidence type="ECO:0000256" key="4">
    <source>
        <dbReference type="ARBA" id="ARBA00022574"/>
    </source>
</evidence>
<evidence type="ECO:0000313" key="10">
    <source>
        <dbReference type="EMBL" id="OQS03335.1"/>
    </source>
</evidence>
<dbReference type="AlphaFoldDB" id="A0A1V9ZZ83"/>
<comment type="subcellular location">
    <subcellularLocation>
        <location evidence="1">Nucleus</location>
        <location evidence="1">Nucleolus</location>
    </subcellularLocation>
</comment>
<feature type="repeat" description="WD" evidence="8">
    <location>
        <begin position="115"/>
        <end position="157"/>
    </location>
</feature>
<dbReference type="SMART" id="SM00320">
    <property type="entry name" value="WD40"/>
    <property type="match status" value="6"/>
</dbReference>
<evidence type="ECO:0000256" key="1">
    <source>
        <dbReference type="ARBA" id="ARBA00004604"/>
    </source>
</evidence>
<keyword evidence="3" id="KW-0698">rRNA processing</keyword>
<keyword evidence="11" id="KW-1185">Reference proteome</keyword>
<evidence type="ECO:0000256" key="2">
    <source>
        <dbReference type="ARBA" id="ARBA00022517"/>
    </source>
</evidence>
<keyword evidence="5" id="KW-0677">Repeat</keyword>
<dbReference type="Pfam" id="PF00400">
    <property type="entry name" value="WD40"/>
    <property type="match status" value="1"/>
</dbReference>
<reference evidence="10 11" key="1">
    <citation type="journal article" date="2014" name="Genome Biol. Evol.">
        <title>The secreted proteins of Achlya hypogyna and Thraustotheca clavata identify the ancestral oomycete secretome and reveal gene acquisitions by horizontal gene transfer.</title>
        <authorList>
            <person name="Misner I."/>
            <person name="Blouin N."/>
            <person name="Leonard G."/>
            <person name="Richards T.A."/>
            <person name="Lane C.E."/>
        </authorList>
    </citation>
    <scope>NUCLEOTIDE SEQUENCE [LARGE SCALE GENOMIC DNA]</scope>
    <source>
        <strain evidence="10 11">ATCC 34112</strain>
    </source>
</reference>
<accession>A0A1V9ZZ83</accession>
<evidence type="ECO:0000256" key="3">
    <source>
        <dbReference type="ARBA" id="ARBA00022552"/>
    </source>
</evidence>
<keyword evidence="2" id="KW-0690">Ribosome biogenesis</keyword>
<dbReference type="GO" id="GO:2000234">
    <property type="term" value="P:positive regulation of rRNA processing"/>
    <property type="evidence" value="ECO:0007669"/>
    <property type="project" value="TreeGrafter"/>
</dbReference>
<feature type="domain" description="WD repeat-containing protein 75 second beta-propeller" evidence="9">
    <location>
        <begin position="444"/>
        <end position="690"/>
    </location>
</feature>
<dbReference type="GO" id="GO:0032040">
    <property type="term" value="C:small-subunit processome"/>
    <property type="evidence" value="ECO:0007669"/>
    <property type="project" value="InterPro"/>
</dbReference>
<dbReference type="OrthoDB" id="4096at2759"/>
<dbReference type="SUPFAM" id="SSF82171">
    <property type="entry name" value="DPP6 N-terminal domain-like"/>
    <property type="match status" value="1"/>
</dbReference>